<dbReference type="Pfam" id="PF02775">
    <property type="entry name" value="TPP_enzyme_C"/>
    <property type="match status" value="1"/>
</dbReference>
<dbReference type="GO" id="GO:0005948">
    <property type="term" value="C:acetolactate synthase complex"/>
    <property type="evidence" value="ECO:0007669"/>
    <property type="project" value="TreeGrafter"/>
</dbReference>
<dbReference type="GO" id="GO:0050660">
    <property type="term" value="F:flavin adenine dinucleotide binding"/>
    <property type="evidence" value="ECO:0007669"/>
    <property type="project" value="InterPro"/>
</dbReference>
<keyword evidence="9 11" id="KW-0786">Thiamine pyrophosphate</keyword>
<dbReference type="InterPro" id="IPR011766">
    <property type="entry name" value="TPP_enzyme_TPP-bd"/>
</dbReference>
<dbReference type="CDD" id="cd02015">
    <property type="entry name" value="TPP_AHAS"/>
    <property type="match status" value="1"/>
</dbReference>
<dbReference type="InterPro" id="IPR023418">
    <property type="entry name" value="Thyroxine_BS"/>
</dbReference>
<evidence type="ECO:0000256" key="3">
    <source>
        <dbReference type="ARBA" id="ARBA00005025"/>
    </source>
</evidence>
<dbReference type="Pfam" id="PF00576">
    <property type="entry name" value="Transthyretin"/>
    <property type="match status" value="1"/>
</dbReference>
<evidence type="ECO:0000259" key="14">
    <source>
        <dbReference type="Pfam" id="PF00576"/>
    </source>
</evidence>
<dbReference type="PROSITE" id="PS00187">
    <property type="entry name" value="TPP_ENZYMES"/>
    <property type="match status" value="1"/>
</dbReference>
<dbReference type="GO" id="GO:0030976">
    <property type="term" value="F:thiamine pyrophosphate binding"/>
    <property type="evidence" value="ECO:0007669"/>
    <property type="project" value="UniProtKB-UniRule"/>
</dbReference>
<dbReference type="FunFam" id="3.40.50.1220:FF:000008">
    <property type="entry name" value="Acetolactate synthase"/>
    <property type="match status" value="1"/>
</dbReference>
<organism evidence="17 18">
    <name type="scientific">Rhodotorula mucilaginosa</name>
    <name type="common">Yeast</name>
    <name type="synonym">Rhodotorula rubra</name>
    <dbReference type="NCBI Taxonomy" id="5537"/>
    <lineage>
        <taxon>Eukaryota</taxon>
        <taxon>Fungi</taxon>
        <taxon>Dikarya</taxon>
        <taxon>Basidiomycota</taxon>
        <taxon>Pucciniomycotina</taxon>
        <taxon>Microbotryomycetes</taxon>
        <taxon>Sporidiobolales</taxon>
        <taxon>Sporidiobolaceae</taxon>
        <taxon>Rhodotorula</taxon>
    </lineage>
</organism>
<feature type="region of interest" description="Disordered" evidence="12">
    <location>
        <begin position="188"/>
        <end position="238"/>
    </location>
</feature>
<dbReference type="InterPro" id="IPR000895">
    <property type="entry name" value="Transthyretin/HIU_hydrolase"/>
</dbReference>
<keyword evidence="10 11" id="KW-0100">Branched-chain amino acid biosynthesis</keyword>
<dbReference type="SUPFAM" id="SSF52467">
    <property type="entry name" value="DHS-like NAD/FAD-binding domain"/>
    <property type="match status" value="1"/>
</dbReference>
<feature type="compositionally biased region" description="Polar residues" evidence="12">
    <location>
        <begin position="703"/>
        <end position="728"/>
    </location>
</feature>
<dbReference type="Proteomes" id="UP000777482">
    <property type="component" value="Unassembled WGS sequence"/>
</dbReference>
<gene>
    <name evidence="17" type="primary">ILV2_2</name>
    <name evidence="17" type="ORF">C6P46_001059</name>
</gene>
<feature type="compositionally biased region" description="Basic and acidic residues" evidence="12">
    <location>
        <begin position="684"/>
        <end position="698"/>
    </location>
</feature>
<feature type="compositionally biased region" description="Gly residues" evidence="12">
    <location>
        <begin position="76"/>
        <end position="87"/>
    </location>
</feature>
<keyword evidence="8 11" id="KW-0460">Magnesium</keyword>
<dbReference type="InterPro" id="IPR029032">
    <property type="entry name" value="AhpD-like"/>
</dbReference>
<dbReference type="InterPro" id="IPR023416">
    <property type="entry name" value="Transthyretin/HIU_hydrolase_d"/>
</dbReference>
<dbReference type="NCBIfam" id="TIGR00118">
    <property type="entry name" value="acolac_lg"/>
    <property type="match status" value="1"/>
</dbReference>
<comment type="cofactor">
    <cofactor evidence="11">
        <name>Mg(2+)</name>
        <dbReference type="ChEBI" id="CHEBI:18420"/>
    </cofactor>
    <text evidence="11">Binds 1 Mg(2+) ion per subunit.</text>
</comment>
<dbReference type="InterPro" id="IPR029035">
    <property type="entry name" value="DHS-like_NAD/FAD-binding_dom"/>
</dbReference>
<sequence length="1505" mass="162600">MSNNPFAYFQAHPSVSQASPGQSHAGQPPQQGQQQQQSQQSAVHHYAAQNPSQYQPAASEIHVAPYNSGPVPGPSGPQGVGLGGAGGDADHPLANAFGDHGQIGGNGGLSPDSNGGADGDDAPDPKKKGGRPRDKVWELFEGDREIAKCRFCDWKTEHPKAFRMRAHAATCEEVPQDAKIRIARYQEEKDQRAQLRREAQQESGSATGTPTAVKKPKRSHDSSSTPASGAQPIFNPRMPPAAALRSPITCHVLDSTSGKPAPEMRIRLDRLNTTGFVLQAQGMTDMDGRCNTLLPAGTRVEVGIFKITFFTNEYFTKRGILSFYPFVEIPFEVKSADEHYQFYPLPLLARSAVPPSSPIELFIARRFTARPLATAYFSQAVLDDGLVLLRPLHRDTVFKMDSAAAHKLIPTFLRQLKAELAFAPAPTATLLPLLVATTLGRGRTWLRPCLDSAFEDLPPSPNPVPAEPHGNPLADAQQHPRRLLVAQIKESLAKASILIGIPRAIVMLRALGHIVPEGDQSKAFVRRQLELDDRRLSDFKAASSVGLNEVYRGDLADILNGMKESGALRLSEGDTDPRMCPAGLLSECLTYGAFLTPCAPRDGEQPPVPSPDPLDHDSRLLSVVSLSTLLPQRSEVESFWHLRGALRRGWTRQEVEALQSTIEQVAAVCGEPDIGRNMPRINDVPHLEFEGEGNHRQPFDGAPTSQDGPTSTSRGWNSSRISPSQLTAPTGARCETVFRSRRTFASPSRVEAPTAPVDRHSAPATAEAIGSRTSGREDMAKPTRGRCPAHLVILGRTRAISGALDTLSACRRSYVDAQCALRLAESPPYRPPSRTGAESSLILPSTMTTVSARLHDAADTTGVSAPVDDPAHCIFAGGAPPTPTSVDSLLDRELDSTFVELCGGRIVREVLLRHNVEKIFGYPGGAVLPVFDIVFGCPAFDFIIPRHEQGAGHMAQGYARVSGKPGVVLVTSGPGATNTITPMQDALADGIPLVVLCGQVPTAAFGTDAFQEADIVSLSQACTKWNYMVDDIEELPRRLKQAFEIATSGRPGPVLVGIPKDIGNSILRRALPRNHTTPEFRMPRTLDGPALLAVPIATPATTIANDEKLQAAAAMISAAERPVIYAGHGVLTSPDGPELLRRLAHEANIPVTTTMHGLGAFDELDDKHALHMLGMHGSAYANLAMQKADVIIALGARFDDRITGHVGGFAPAARSASAAGRGGIIHFEIEPKNINKTVAADIAVQGDVADSMRKLLSFLPEESDERAGWFAKIQQWKGDYPFVYHPTPTDGPASLKPQEVIESLDKWCEEYGKENVVVTTGVGQHQMWACQHYRWRHPRTLISSGGLGTMGYGLPAAIGAKRAAPEKVVVDIDGDASFVMSGLELMTASQYDVGVKVIVFNNRHQGMVIQWQDFFYSARHPYGVMSNPDFVTLANSMGVHAIRCDNAADLPAKMKEFMEYDNSRPVLLDACVIETETVCPQVLPGKALHDMVMHKSLKSLDLAHD</sequence>
<comment type="caution">
    <text evidence="17">The sequence shown here is derived from an EMBL/GenBank/DDBJ whole genome shotgun (WGS) entry which is preliminary data.</text>
</comment>
<protein>
    <recommendedName>
        <fullName evidence="11">Acetolactate synthase</fullName>
        <ecNumber evidence="11">2.2.1.6</ecNumber>
    </recommendedName>
</protein>
<dbReference type="InterPro" id="IPR012001">
    <property type="entry name" value="Thiamin_PyroP_enz_TPP-bd_dom"/>
</dbReference>
<feature type="domain" description="Thiamine pyrophosphate enzyme central" evidence="13">
    <location>
        <begin position="1109"/>
        <end position="1255"/>
    </location>
</feature>
<dbReference type="InterPro" id="IPR045229">
    <property type="entry name" value="TPP_enz"/>
</dbReference>
<dbReference type="Gene3D" id="2.60.40.180">
    <property type="entry name" value="Transthyretin/hydroxyisourate hydrolase domain"/>
    <property type="match status" value="1"/>
</dbReference>
<accession>A0A9P6VUF2</accession>
<dbReference type="Gene3D" id="3.40.50.970">
    <property type="match status" value="2"/>
</dbReference>
<dbReference type="Pfam" id="PF00205">
    <property type="entry name" value="TPP_enzyme_M"/>
    <property type="match status" value="1"/>
</dbReference>
<evidence type="ECO:0000256" key="9">
    <source>
        <dbReference type="ARBA" id="ARBA00023052"/>
    </source>
</evidence>
<keyword evidence="5 11" id="KW-0028">Amino-acid biosynthesis</keyword>
<keyword evidence="7 11" id="KW-0479">Metal-binding</keyword>
<feature type="region of interest" description="Disordered" evidence="12">
    <location>
        <begin position="745"/>
        <end position="783"/>
    </location>
</feature>
<dbReference type="Gene3D" id="1.20.1290.10">
    <property type="entry name" value="AhpD-like"/>
    <property type="match status" value="1"/>
</dbReference>
<evidence type="ECO:0000256" key="6">
    <source>
        <dbReference type="ARBA" id="ARBA00022679"/>
    </source>
</evidence>
<evidence type="ECO:0000256" key="4">
    <source>
        <dbReference type="ARBA" id="ARBA00007812"/>
    </source>
</evidence>
<dbReference type="Gene3D" id="3.40.50.1220">
    <property type="entry name" value="TPP-binding domain"/>
    <property type="match status" value="1"/>
</dbReference>
<comment type="subcellular location">
    <subcellularLocation>
        <location evidence="1">Mitochondrion</location>
    </subcellularLocation>
</comment>
<dbReference type="SUPFAM" id="SSF52518">
    <property type="entry name" value="Thiamin diphosphate-binding fold (THDP-binding)"/>
    <property type="match status" value="2"/>
</dbReference>
<dbReference type="EMBL" id="PUHQ01000124">
    <property type="protein sequence ID" value="KAG0655299.1"/>
    <property type="molecule type" value="Genomic_DNA"/>
</dbReference>
<comment type="similarity">
    <text evidence="4 11">Belongs to the TPP enzyme family.</text>
</comment>
<dbReference type="InterPro" id="IPR012000">
    <property type="entry name" value="Thiamin_PyroP_enz_cen_dom"/>
</dbReference>
<dbReference type="InterPro" id="IPR029061">
    <property type="entry name" value="THDP-binding"/>
</dbReference>
<dbReference type="CDD" id="cd07035">
    <property type="entry name" value="TPP_PYR_POX_like"/>
    <property type="match status" value="1"/>
</dbReference>
<proteinExistence type="inferred from homology"/>
<dbReference type="FunFam" id="3.40.50.970:FF:000007">
    <property type="entry name" value="Acetolactate synthase"/>
    <property type="match status" value="1"/>
</dbReference>
<dbReference type="EC" id="2.2.1.6" evidence="11"/>
<dbReference type="PROSITE" id="PS00768">
    <property type="entry name" value="TRANSTHYRETIN_1"/>
    <property type="match status" value="1"/>
</dbReference>
<dbReference type="PRINTS" id="PR00189">
    <property type="entry name" value="TRNSTHYRETIN"/>
</dbReference>
<evidence type="ECO:0000259" key="16">
    <source>
        <dbReference type="Pfam" id="PF02776"/>
    </source>
</evidence>
<dbReference type="InterPro" id="IPR036817">
    <property type="entry name" value="Transthyretin/HIU_hydrolase_sf"/>
</dbReference>
<feature type="compositionally biased region" description="Basic and acidic residues" evidence="12">
    <location>
        <begin position="123"/>
        <end position="139"/>
    </location>
</feature>
<feature type="compositionally biased region" description="Low complexity" evidence="12">
    <location>
        <begin position="19"/>
        <end position="49"/>
    </location>
</feature>
<keyword evidence="18" id="KW-1185">Reference proteome</keyword>
<evidence type="ECO:0000259" key="15">
    <source>
        <dbReference type="Pfam" id="PF02775"/>
    </source>
</evidence>
<comment type="pathway">
    <text evidence="2 11">Amino-acid biosynthesis; L-isoleucine biosynthesis; L-isoleucine from 2-oxobutanoate: step 1/4.</text>
</comment>
<feature type="domain" description="Transthyretin/hydroxyisourate hydrolase" evidence="14">
    <location>
        <begin position="248"/>
        <end position="341"/>
    </location>
</feature>
<feature type="region of interest" description="Disordered" evidence="12">
    <location>
        <begin position="1"/>
        <end position="139"/>
    </location>
</feature>
<keyword evidence="6 11" id="KW-0808">Transferase</keyword>
<feature type="region of interest" description="Disordered" evidence="12">
    <location>
        <begin position="684"/>
        <end position="732"/>
    </location>
</feature>
<evidence type="ECO:0000256" key="5">
    <source>
        <dbReference type="ARBA" id="ARBA00022605"/>
    </source>
</evidence>
<comment type="cofactor">
    <cofactor evidence="11">
        <name>thiamine diphosphate</name>
        <dbReference type="ChEBI" id="CHEBI:58937"/>
    </cofactor>
    <text evidence="11">Binds 1 thiamine pyrophosphate per subunit.</text>
</comment>
<dbReference type="PANTHER" id="PTHR18968:SF13">
    <property type="entry name" value="ACETOLACTATE SYNTHASE CATALYTIC SUBUNIT, MITOCHONDRIAL"/>
    <property type="match status" value="1"/>
</dbReference>
<evidence type="ECO:0000259" key="13">
    <source>
        <dbReference type="Pfam" id="PF00205"/>
    </source>
</evidence>
<name>A0A9P6VUF2_RHOMI</name>
<evidence type="ECO:0000313" key="17">
    <source>
        <dbReference type="EMBL" id="KAG0655299.1"/>
    </source>
</evidence>
<evidence type="ECO:0000256" key="7">
    <source>
        <dbReference type="ARBA" id="ARBA00022723"/>
    </source>
</evidence>
<feature type="domain" description="Thiamine pyrophosphate enzyme N-terminal TPP-binding" evidence="16">
    <location>
        <begin position="903"/>
        <end position="1017"/>
    </location>
</feature>
<evidence type="ECO:0000313" key="18">
    <source>
        <dbReference type="Proteomes" id="UP000777482"/>
    </source>
</evidence>
<dbReference type="GO" id="GO:0000287">
    <property type="term" value="F:magnesium ion binding"/>
    <property type="evidence" value="ECO:0007669"/>
    <property type="project" value="UniProtKB-UniRule"/>
</dbReference>
<dbReference type="InterPro" id="IPR012846">
    <property type="entry name" value="Acetolactate_synth_lsu"/>
</dbReference>
<dbReference type="GO" id="GO:0003984">
    <property type="term" value="F:acetolactate synthase activity"/>
    <property type="evidence" value="ECO:0007669"/>
    <property type="project" value="UniProtKB-EC"/>
</dbReference>
<comment type="pathway">
    <text evidence="3 11">Amino-acid biosynthesis; L-valine biosynthesis; L-valine from pyruvate: step 1/4.</text>
</comment>
<dbReference type="InterPro" id="IPR039368">
    <property type="entry name" value="AHAS_TPP"/>
</dbReference>
<feature type="compositionally biased region" description="Basic and acidic residues" evidence="12">
    <location>
        <begin position="188"/>
        <end position="200"/>
    </location>
</feature>
<feature type="domain" description="Thiamine pyrophosphate enzyme TPP-binding" evidence="15">
    <location>
        <begin position="1321"/>
        <end position="1469"/>
    </location>
</feature>
<dbReference type="OrthoDB" id="16262at2759"/>
<dbReference type="GO" id="GO:0009099">
    <property type="term" value="P:L-valine biosynthetic process"/>
    <property type="evidence" value="ECO:0007669"/>
    <property type="project" value="TreeGrafter"/>
</dbReference>
<dbReference type="InterPro" id="IPR000399">
    <property type="entry name" value="TPP-bd_CS"/>
</dbReference>
<dbReference type="PANTHER" id="PTHR18968">
    <property type="entry name" value="THIAMINE PYROPHOSPHATE ENZYMES"/>
    <property type="match status" value="1"/>
</dbReference>
<evidence type="ECO:0000256" key="1">
    <source>
        <dbReference type="ARBA" id="ARBA00004173"/>
    </source>
</evidence>
<evidence type="ECO:0000256" key="2">
    <source>
        <dbReference type="ARBA" id="ARBA00004974"/>
    </source>
</evidence>
<evidence type="ECO:0000256" key="12">
    <source>
        <dbReference type="SAM" id="MobiDB-lite"/>
    </source>
</evidence>
<evidence type="ECO:0000256" key="11">
    <source>
        <dbReference type="RuleBase" id="RU003591"/>
    </source>
</evidence>
<dbReference type="GO" id="GO:0009097">
    <property type="term" value="P:isoleucine biosynthetic process"/>
    <property type="evidence" value="ECO:0007669"/>
    <property type="project" value="TreeGrafter"/>
</dbReference>
<reference evidence="17 18" key="1">
    <citation type="submission" date="2020-11" db="EMBL/GenBank/DDBJ databases">
        <title>Kefir isolates.</title>
        <authorList>
            <person name="Marcisauskas S."/>
            <person name="Kim Y."/>
            <person name="Blasche S."/>
        </authorList>
    </citation>
    <scope>NUCLEOTIDE SEQUENCE [LARGE SCALE GENOMIC DNA]</scope>
    <source>
        <strain evidence="17 18">KR</strain>
    </source>
</reference>
<dbReference type="Pfam" id="PF02776">
    <property type="entry name" value="TPP_enzyme_N"/>
    <property type="match status" value="1"/>
</dbReference>
<dbReference type="GO" id="GO:0005739">
    <property type="term" value="C:mitochondrion"/>
    <property type="evidence" value="ECO:0007669"/>
    <property type="project" value="UniProtKB-SubCell"/>
</dbReference>
<comment type="catalytic activity">
    <reaction evidence="11">
        <text>2 pyruvate + H(+) = (2S)-2-acetolactate + CO2</text>
        <dbReference type="Rhea" id="RHEA:25249"/>
        <dbReference type="ChEBI" id="CHEBI:15361"/>
        <dbReference type="ChEBI" id="CHEBI:15378"/>
        <dbReference type="ChEBI" id="CHEBI:16526"/>
        <dbReference type="ChEBI" id="CHEBI:58476"/>
        <dbReference type="EC" id="2.2.1.6"/>
    </reaction>
</comment>
<dbReference type="SUPFAM" id="SSF49472">
    <property type="entry name" value="Transthyretin (synonym: prealbumin)"/>
    <property type="match status" value="1"/>
</dbReference>
<evidence type="ECO:0000256" key="10">
    <source>
        <dbReference type="ARBA" id="ARBA00023304"/>
    </source>
</evidence>
<evidence type="ECO:0000256" key="8">
    <source>
        <dbReference type="ARBA" id="ARBA00022842"/>
    </source>
</evidence>